<name>A0AA40D0K1_9PEZI</name>
<evidence type="ECO:0000313" key="7">
    <source>
        <dbReference type="Proteomes" id="UP001175001"/>
    </source>
</evidence>
<dbReference type="Pfam" id="PF00385">
    <property type="entry name" value="Chromo"/>
    <property type="match status" value="1"/>
</dbReference>
<dbReference type="PANTHER" id="PTHR22812">
    <property type="entry name" value="CHROMOBOX PROTEIN"/>
    <property type="match status" value="1"/>
</dbReference>
<dbReference type="InterPro" id="IPR008251">
    <property type="entry name" value="Chromo_shadow_dom"/>
</dbReference>
<evidence type="ECO:0000259" key="5">
    <source>
        <dbReference type="PROSITE" id="PS50013"/>
    </source>
</evidence>
<dbReference type="CDD" id="cd00024">
    <property type="entry name" value="CD_CSD"/>
    <property type="match status" value="1"/>
</dbReference>
<reference evidence="6" key="1">
    <citation type="submission" date="2023-06" db="EMBL/GenBank/DDBJ databases">
        <title>Multi-omics analyses reveal the molecular pathogenesis toolkit of Lasiodiplodia hormozganensis, a cross-kingdom pathogen.</title>
        <authorList>
            <person name="Felix C."/>
            <person name="Meneses R."/>
            <person name="Goncalves M.F.M."/>
            <person name="Tilleman L."/>
            <person name="Duarte A.S."/>
            <person name="Jorrin-Novo J.V."/>
            <person name="Van De Peer Y."/>
            <person name="Deforce D."/>
            <person name="Van Nieuwerburgh F."/>
            <person name="Esteves A.C."/>
            <person name="Alves A."/>
        </authorList>
    </citation>
    <scope>NUCLEOTIDE SEQUENCE</scope>
    <source>
        <strain evidence="6">CBS 339.90</strain>
    </source>
</reference>
<dbReference type="InterPro" id="IPR016197">
    <property type="entry name" value="Chromo-like_dom_sf"/>
</dbReference>
<dbReference type="EMBL" id="JAUJDW010000017">
    <property type="protein sequence ID" value="KAK0658550.1"/>
    <property type="molecule type" value="Genomic_DNA"/>
</dbReference>
<dbReference type="Proteomes" id="UP001175001">
    <property type="component" value="Unassembled WGS sequence"/>
</dbReference>
<dbReference type="PRINTS" id="PR00504">
    <property type="entry name" value="CHROMODOMAIN"/>
</dbReference>
<gene>
    <name evidence="6" type="primary">swi6</name>
    <name evidence="6" type="ORF">DIS24_g4645</name>
</gene>
<comment type="subcellular location">
    <subcellularLocation>
        <location evidence="1">Nucleus</location>
    </subcellularLocation>
</comment>
<feature type="compositionally biased region" description="Acidic residues" evidence="4">
    <location>
        <begin position="1"/>
        <end position="10"/>
    </location>
</feature>
<evidence type="ECO:0000256" key="1">
    <source>
        <dbReference type="ARBA" id="ARBA00004123"/>
    </source>
</evidence>
<keyword evidence="7" id="KW-1185">Reference proteome</keyword>
<sequence>MPPAISDDEGSASGSEAEIPYKKAEKPASKVVEEEEEEDDDEEEEEYVVEKVMNHIFDDDGTIKYEIKWQGYEKKQDRTWEPEENLDGAREALEEYFQKIGGRPTVGGKKRKASQTPAGTPSGKGRGRGRRSLKDEQSASAEPETKPVKKEKEPSFPKGSWEDHIQSIDTLEETPNPKTGNRERAALVVWTDGRKTRHPLPVLNQKCPQKMLAYYEQHLKFFTSDGEEITASNGADNG</sequence>
<dbReference type="InterPro" id="IPR000953">
    <property type="entry name" value="Chromo/chromo_shadow_dom"/>
</dbReference>
<keyword evidence="3" id="KW-0539">Nucleus</keyword>
<comment type="subunit">
    <text evidence="2">Component of the NuA4 histone acetyltransferase complex.</text>
</comment>
<feature type="compositionally biased region" description="Acidic residues" evidence="4">
    <location>
        <begin position="33"/>
        <end position="46"/>
    </location>
</feature>
<feature type="compositionally biased region" description="Basic and acidic residues" evidence="4">
    <location>
        <begin position="19"/>
        <end position="32"/>
    </location>
</feature>
<proteinExistence type="predicted"/>
<dbReference type="GO" id="GO:0005634">
    <property type="term" value="C:nucleus"/>
    <property type="evidence" value="ECO:0007669"/>
    <property type="project" value="UniProtKB-SubCell"/>
</dbReference>
<dbReference type="GO" id="GO:0006338">
    <property type="term" value="P:chromatin remodeling"/>
    <property type="evidence" value="ECO:0007669"/>
    <property type="project" value="UniProtKB-ARBA"/>
</dbReference>
<dbReference type="AlphaFoldDB" id="A0AA40D0K1"/>
<feature type="compositionally biased region" description="Basic and acidic residues" evidence="4">
    <location>
        <begin position="132"/>
        <end position="166"/>
    </location>
</feature>
<dbReference type="PROSITE" id="PS00598">
    <property type="entry name" value="CHROMO_1"/>
    <property type="match status" value="1"/>
</dbReference>
<feature type="region of interest" description="Disordered" evidence="4">
    <location>
        <begin position="1"/>
        <end position="46"/>
    </location>
</feature>
<dbReference type="SMART" id="SM00300">
    <property type="entry name" value="ChSh"/>
    <property type="match status" value="1"/>
</dbReference>
<evidence type="ECO:0000256" key="2">
    <source>
        <dbReference type="ARBA" id="ARBA00011353"/>
    </source>
</evidence>
<feature type="domain" description="Chromo" evidence="5">
    <location>
        <begin position="47"/>
        <end position="99"/>
    </location>
</feature>
<organism evidence="6 7">
    <name type="scientific">Lasiodiplodia hormozganensis</name>
    <dbReference type="NCBI Taxonomy" id="869390"/>
    <lineage>
        <taxon>Eukaryota</taxon>
        <taxon>Fungi</taxon>
        <taxon>Dikarya</taxon>
        <taxon>Ascomycota</taxon>
        <taxon>Pezizomycotina</taxon>
        <taxon>Dothideomycetes</taxon>
        <taxon>Dothideomycetes incertae sedis</taxon>
        <taxon>Botryosphaeriales</taxon>
        <taxon>Botryosphaeriaceae</taxon>
        <taxon>Lasiodiplodia</taxon>
    </lineage>
</organism>
<dbReference type="InterPro" id="IPR051219">
    <property type="entry name" value="Heterochromatin_chromo-domain"/>
</dbReference>
<dbReference type="PROSITE" id="PS50013">
    <property type="entry name" value="CHROMO_2"/>
    <property type="match status" value="1"/>
</dbReference>
<protein>
    <submittedName>
        <fullName evidence="6">Chromatin-associated protein swi6</fullName>
    </submittedName>
</protein>
<accession>A0AA40D0K1</accession>
<evidence type="ECO:0000256" key="3">
    <source>
        <dbReference type="ARBA" id="ARBA00023242"/>
    </source>
</evidence>
<feature type="compositionally biased region" description="Basic and acidic residues" evidence="4">
    <location>
        <begin position="71"/>
        <end position="97"/>
    </location>
</feature>
<dbReference type="Gene3D" id="2.40.50.40">
    <property type="match status" value="2"/>
</dbReference>
<feature type="region of interest" description="Disordered" evidence="4">
    <location>
        <begin position="71"/>
        <end position="183"/>
    </location>
</feature>
<dbReference type="SUPFAM" id="SSF54160">
    <property type="entry name" value="Chromo domain-like"/>
    <property type="match status" value="2"/>
</dbReference>
<dbReference type="InterPro" id="IPR017984">
    <property type="entry name" value="Chromo_dom_subgr"/>
</dbReference>
<dbReference type="Pfam" id="PF01393">
    <property type="entry name" value="Chromo_shadow"/>
    <property type="match status" value="1"/>
</dbReference>
<dbReference type="GO" id="GO:0000792">
    <property type="term" value="C:heterochromatin"/>
    <property type="evidence" value="ECO:0007669"/>
    <property type="project" value="UniProtKB-ARBA"/>
</dbReference>
<evidence type="ECO:0000313" key="6">
    <source>
        <dbReference type="EMBL" id="KAK0658550.1"/>
    </source>
</evidence>
<dbReference type="InterPro" id="IPR023779">
    <property type="entry name" value="Chromodomain_CS"/>
</dbReference>
<dbReference type="SMART" id="SM00298">
    <property type="entry name" value="CHROMO"/>
    <property type="match status" value="1"/>
</dbReference>
<dbReference type="InterPro" id="IPR023780">
    <property type="entry name" value="Chromo_domain"/>
</dbReference>
<comment type="caution">
    <text evidence="6">The sequence shown here is derived from an EMBL/GenBank/DDBJ whole genome shotgun (WGS) entry which is preliminary data.</text>
</comment>
<evidence type="ECO:0000256" key="4">
    <source>
        <dbReference type="SAM" id="MobiDB-lite"/>
    </source>
</evidence>